<dbReference type="NCBIfam" id="NF041644">
    <property type="entry name" value="CBO0543_fam"/>
    <property type="match status" value="1"/>
</dbReference>
<protein>
    <submittedName>
        <fullName evidence="2">Uncharacterized protein</fullName>
    </submittedName>
</protein>
<keyword evidence="1" id="KW-0472">Membrane</keyword>
<dbReference type="RefSeq" id="WP_090941323.1">
    <property type="nucleotide sequence ID" value="NZ_FOTS01000043.1"/>
</dbReference>
<evidence type="ECO:0000313" key="3">
    <source>
        <dbReference type="Proteomes" id="UP000199520"/>
    </source>
</evidence>
<feature type="transmembrane region" description="Helical" evidence="1">
    <location>
        <begin position="6"/>
        <end position="23"/>
    </location>
</feature>
<organism evidence="2 3">
    <name type="scientific">Pelosinus propionicus DSM 13327</name>
    <dbReference type="NCBI Taxonomy" id="1123291"/>
    <lineage>
        <taxon>Bacteria</taxon>
        <taxon>Bacillati</taxon>
        <taxon>Bacillota</taxon>
        <taxon>Negativicutes</taxon>
        <taxon>Selenomonadales</taxon>
        <taxon>Sporomusaceae</taxon>
        <taxon>Pelosinus</taxon>
    </lineage>
</organism>
<feature type="transmembrane region" description="Helical" evidence="1">
    <location>
        <begin position="35"/>
        <end position="55"/>
    </location>
</feature>
<proteinExistence type="predicted"/>
<gene>
    <name evidence="2" type="ORF">SAMN04490355_104331</name>
</gene>
<sequence>MIELFIFRFLLVCAFIISVYRFGDWKNLQNYYPTMLFVMVVNLSSCLLTYHHVLWGFGPDYFIKTSTVVELINSYIALPATVFIFLSRFPSSGKLFQYAYFALWILIFSTIELIDYTLGGISYQNGWSWRISTLFDFAIFSIVKLHHSKPFLAWSITFFLAAIILYLFDFHTAEMK</sequence>
<dbReference type="EMBL" id="FOTS01000043">
    <property type="protein sequence ID" value="SFM12596.1"/>
    <property type="molecule type" value="Genomic_DNA"/>
</dbReference>
<keyword evidence="1" id="KW-1133">Transmembrane helix</keyword>
<evidence type="ECO:0000313" key="2">
    <source>
        <dbReference type="EMBL" id="SFM12596.1"/>
    </source>
</evidence>
<evidence type="ECO:0000256" key="1">
    <source>
        <dbReference type="SAM" id="Phobius"/>
    </source>
</evidence>
<feature type="transmembrane region" description="Helical" evidence="1">
    <location>
        <begin position="151"/>
        <end position="168"/>
    </location>
</feature>
<dbReference type="InterPro" id="IPR048147">
    <property type="entry name" value="CBO0543-like"/>
</dbReference>
<accession>A0A1I4NB45</accession>
<dbReference type="Proteomes" id="UP000199520">
    <property type="component" value="Unassembled WGS sequence"/>
</dbReference>
<dbReference type="STRING" id="1123291.SAMN04490355_104331"/>
<keyword evidence="1" id="KW-0812">Transmembrane</keyword>
<keyword evidence="3" id="KW-1185">Reference proteome</keyword>
<feature type="transmembrane region" description="Helical" evidence="1">
    <location>
        <begin position="61"/>
        <end position="86"/>
    </location>
</feature>
<dbReference type="OrthoDB" id="1730091at2"/>
<reference evidence="3" key="1">
    <citation type="submission" date="2016-10" db="EMBL/GenBank/DDBJ databases">
        <authorList>
            <person name="Varghese N."/>
            <person name="Submissions S."/>
        </authorList>
    </citation>
    <scope>NUCLEOTIDE SEQUENCE [LARGE SCALE GENOMIC DNA]</scope>
    <source>
        <strain evidence="3">DSM 13327</strain>
    </source>
</reference>
<dbReference type="AlphaFoldDB" id="A0A1I4NB45"/>
<name>A0A1I4NB45_9FIRM</name>
<feature type="transmembrane region" description="Helical" evidence="1">
    <location>
        <begin position="98"/>
        <end position="121"/>
    </location>
</feature>